<feature type="transmembrane region" description="Helical" evidence="5">
    <location>
        <begin position="26"/>
        <end position="46"/>
    </location>
</feature>
<feature type="transmembrane region" description="Helical" evidence="5">
    <location>
        <begin position="122"/>
        <end position="147"/>
    </location>
</feature>
<feature type="transmembrane region" description="Helical" evidence="5">
    <location>
        <begin position="326"/>
        <end position="344"/>
    </location>
</feature>
<feature type="transmembrane region" description="Helical" evidence="5">
    <location>
        <begin position="159"/>
        <end position="179"/>
    </location>
</feature>
<sequence>MSSGQRTERSVEIQPVVEYRLYKARFWGVTGIVILNIVGGMNWTYFGPISTEMVNDFGITLDQNNWLGNIIALTYIVFAPFVPVLRKRLGLRTTCMIGTATLILASWVRYAGTARSLPVNGAYALLIIGQFFSALSQAIFQIIGPIYSQTWFDLQGRTTATMVMSIANPIGGALGQLISPIPTHARPAILILGIVCTVFSPVVFLIKSEPPTPPTYAGSQPTPHMLTMLRALIGKQPLNDHHASLDSRMTIRERIDFVILTLLFGTLVAATNAYSIQSSQLLEPYGYSENTAGFMGAALLLSGIVAAIVTAPLFDRVMTHHLAFTARIFCPVIAALWLSLIWAVKPNNTAALYAIFVLIGVCSVSMLPVGLELGCELTRSADGSSAILWWSGNLLGIIFVLVEAALRAGVDARPPQNMHRALIFQGAFVVVACSTVLLLRGKQRRREMDVQKFEEYKAGGAQLGS</sequence>
<dbReference type="OrthoDB" id="422206at2759"/>
<name>A0A4Y7PX95_9AGAM</name>
<feature type="transmembrane region" description="Helical" evidence="5">
    <location>
        <begin position="185"/>
        <end position="206"/>
    </location>
</feature>
<accession>A0A4Y7PX95</accession>
<keyword evidence="2 5" id="KW-0812">Transmembrane</keyword>
<keyword evidence="3 5" id="KW-1133">Transmembrane helix</keyword>
<feature type="transmembrane region" description="Helical" evidence="5">
    <location>
        <begin position="66"/>
        <end position="82"/>
    </location>
</feature>
<keyword evidence="7" id="KW-1185">Reference proteome</keyword>
<feature type="transmembrane region" description="Helical" evidence="5">
    <location>
        <begin position="350"/>
        <end position="375"/>
    </location>
</feature>
<evidence type="ECO:0000256" key="4">
    <source>
        <dbReference type="ARBA" id="ARBA00023136"/>
    </source>
</evidence>
<organism evidence="6 7">
    <name type="scientific">Rickenella mellea</name>
    <dbReference type="NCBI Taxonomy" id="50990"/>
    <lineage>
        <taxon>Eukaryota</taxon>
        <taxon>Fungi</taxon>
        <taxon>Dikarya</taxon>
        <taxon>Basidiomycota</taxon>
        <taxon>Agaricomycotina</taxon>
        <taxon>Agaricomycetes</taxon>
        <taxon>Hymenochaetales</taxon>
        <taxon>Rickenellaceae</taxon>
        <taxon>Rickenella</taxon>
    </lineage>
</organism>
<evidence type="ECO:0000256" key="5">
    <source>
        <dbReference type="SAM" id="Phobius"/>
    </source>
</evidence>
<feature type="transmembrane region" description="Helical" evidence="5">
    <location>
        <begin position="89"/>
        <end position="110"/>
    </location>
</feature>
<dbReference type="InterPro" id="IPR049680">
    <property type="entry name" value="FLVCR1-2_SLC49-like"/>
</dbReference>
<evidence type="ECO:0000313" key="7">
    <source>
        <dbReference type="Proteomes" id="UP000294933"/>
    </source>
</evidence>
<evidence type="ECO:0000313" key="6">
    <source>
        <dbReference type="EMBL" id="TDL20024.1"/>
    </source>
</evidence>
<evidence type="ECO:0000256" key="2">
    <source>
        <dbReference type="ARBA" id="ARBA00022692"/>
    </source>
</evidence>
<gene>
    <name evidence="6" type="ORF">BD410DRAFT_726361</name>
</gene>
<dbReference type="GO" id="GO:0022857">
    <property type="term" value="F:transmembrane transporter activity"/>
    <property type="evidence" value="ECO:0007669"/>
    <property type="project" value="InterPro"/>
</dbReference>
<dbReference type="GO" id="GO:0016020">
    <property type="term" value="C:membrane"/>
    <property type="evidence" value="ECO:0007669"/>
    <property type="project" value="UniProtKB-SubCell"/>
</dbReference>
<feature type="transmembrane region" description="Helical" evidence="5">
    <location>
        <begin position="387"/>
        <end position="410"/>
    </location>
</feature>
<dbReference type="VEuPathDB" id="FungiDB:BD410DRAFT_726361"/>
<feature type="transmembrane region" description="Helical" evidence="5">
    <location>
        <begin position="294"/>
        <end position="314"/>
    </location>
</feature>
<dbReference type="Pfam" id="PF07690">
    <property type="entry name" value="MFS_1"/>
    <property type="match status" value="1"/>
</dbReference>
<dbReference type="InterPro" id="IPR036259">
    <property type="entry name" value="MFS_trans_sf"/>
</dbReference>
<evidence type="ECO:0000256" key="3">
    <source>
        <dbReference type="ARBA" id="ARBA00022989"/>
    </source>
</evidence>
<dbReference type="STRING" id="50990.A0A4Y7PX95"/>
<dbReference type="PANTHER" id="PTHR10924:SF6">
    <property type="entry name" value="SOLUTE CARRIER FAMILY 49 MEMBER A3"/>
    <property type="match status" value="1"/>
</dbReference>
<comment type="subcellular location">
    <subcellularLocation>
        <location evidence="1">Membrane</location>
        <topology evidence="1">Multi-pass membrane protein</topology>
    </subcellularLocation>
</comment>
<dbReference type="AlphaFoldDB" id="A0A4Y7PX95"/>
<dbReference type="Gene3D" id="1.20.1250.20">
    <property type="entry name" value="MFS general substrate transporter like domains"/>
    <property type="match status" value="2"/>
</dbReference>
<feature type="transmembrane region" description="Helical" evidence="5">
    <location>
        <begin position="257"/>
        <end position="274"/>
    </location>
</feature>
<feature type="transmembrane region" description="Helical" evidence="5">
    <location>
        <begin position="422"/>
        <end position="439"/>
    </location>
</feature>
<dbReference type="EMBL" id="ML170191">
    <property type="protein sequence ID" value="TDL20024.1"/>
    <property type="molecule type" value="Genomic_DNA"/>
</dbReference>
<reference evidence="6 7" key="1">
    <citation type="submission" date="2018-06" db="EMBL/GenBank/DDBJ databases">
        <title>A transcriptomic atlas of mushroom development highlights an independent origin of complex multicellularity.</title>
        <authorList>
            <consortium name="DOE Joint Genome Institute"/>
            <person name="Krizsan K."/>
            <person name="Almasi E."/>
            <person name="Merenyi Z."/>
            <person name="Sahu N."/>
            <person name="Viragh M."/>
            <person name="Koszo T."/>
            <person name="Mondo S."/>
            <person name="Kiss B."/>
            <person name="Balint B."/>
            <person name="Kues U."/>
            <person name="Barry K."/>
            <person name="Hegedus J.C."/>
            <person name="Henrissat B."/>
            <person name="Johnson J."/>
            <person name="Lipzen A."/>
            <person name="Ohm R."/>
            <person name="Nagy I."/>
            <person name="Pangilinan J."/>
            <person name="Yan J."/>
            <person name="Xiong Y."/>
            <person name="Grigoriev I.V."/>
            <person name="Hibbett D.S."/>
            <person name="Nagy L.G."/>
        </authorList>
    </citation>
    <scope>NUCLEOTIDE SEQUENCE [LARGE SCALE GENOMIC DNA]</scope>
    <source>
        <strain evidence="6 7">SZMC22713</strain>
    </source>
</reference>
<evidence type="ECO:0000256" key="1">
    <source>
        <dbReference type="ARBA" id="ARBA00004141"/>
    </source>
</evidence>
<proteinExistence type="predicted"/>
<protein>
    <submittedName>
        <fullName evidence="6">MFS general substrate transporter</fullName>
    </submittedName>
</protein>
<dbReference type="SUPFAM" id="SSF103473">
    <property type="entry name" value="MFS general substrate transporter"/>
    <property type="match status" value="1"/>
</dbReference>
<dbReference type="Proteomes" id="UP000294933">
    <property type="component" value="Unassembled WGS sequence"/>
</dbReference>
<dbReference type="InterPro" id="IPR011701">
    <property type="entry name" value="MFS"/>
</dbReference>
<dbReference type="PANTHER" id="PTHR10924">
    <property type="entry name" value="MAJOR FACILITATOR SUPERFAMILY PROTEIN-RELATED"/>
    <property type="match status" value="1"/>
</dbReference>
<keyword evidence="4 5" id="KW-0472">Membrane</keyword>